<name>A0A8H2VWW3_9HELO</name>
<dbReference type="AlphaFoldDB" id="A0A8H2VWW3"/>
<proteinExistence type="predicted"/>
<evidence type="ECO:0000256" key="1">
    <source>
        <dbReference type="SAM" id="SignalP"/>
    </source>
</evidence>
<protein>
    <submittedName>
        <fullName evidence="2">E1ee10a0-c716-4a94-aa00-9aab9795f126-CDS</fullName>
    </submittedName>
</protein>
<evidence type="ECO:0000313" key="3">
    <source>
        <dbReference type="Proteomes" id="UP000624404"/>
    </source>
</evidence>
<feature type="chain" id="PRO_5034384771" evidence="1">
    <location>
        <begin position="23"/>
        <end position="178"/>
    </location>
</feature>
<reference evidence="2" key="1">
    <citation type="submission" date="2020-10" db="EMBL/GenBank/DDBJ databases">
        <authorList>
            <person name="Kusch S."/>
        </authorList>
    </citation>
    <scope>NUCLEOTIDE SEQUENCE</scope>
    <source>
        <strain evidence="2">SwB9</strain>
    </source>
</reference>
<keyword evidence="1" id="KW-0732">Signal</keyword>
<gene>
    <name evidence="2" type="ORF">SCLTRI_LOCUS6170</name>
</gene>
<dbReference type="EMBL" id="CAJHIA010000019">
    <property type="protein sequence ID" value="CAD6446384.1"/>
    <property type="molecule type" value="Genomic_DNA"/>
</dbReference>
<keyword evidence="3" id="KW-1185">Reference proteome</keyword>
<accession>A0A8H2VWW3</accession>
<sequence length="178" mass="20450">MLNRESGMLCSHWILLDRLVFAWLTSIGGNVDISPLDLTINQEEGWKILIMKIGQPGKHNFVTSVSHEDVSGFIKAEHGNGKSSILLSLSNSLHERMPVMPESALSNSDKFYEYFCTESGNQTISFSKDGLEVYIDLTREFYLGMRRYSKTAWQINRFFSSDKMVNGHTFKYYEEQSR</sequence>
<organism evidence="2 3">
    <name type="scientific">Sclerotinia trifoliorum</name>
    <dbReference type="NCBI Taxonomy" id="28548"/>
    <lineage>
        <taxon>Eukaryota</taxon>
        <taxon>Fungi</taxon>
        <taxon>Dikarya</taxon>
        <taxon>Ascomycota</taxon>
        <taxon>Pezizomycotina</taxon>
        <taxon>Leotiomycetes</taxon>
        <taxon>Helotiales</taxon>
        <taxon>Sclerotiniaceae</taxon>
        <taxon>Sclerotinia</taxon>
    </lineage>
</organism>
<comment type="caution">
    <text evidence="2">The sequence shown here is derived from an EMBL/GenBank/DDBJ whole genome shotgun (WGS) entry which is preliminary data.</text>
</comment>
<feature type="signal peptide" evidence="1">
    <location>
        <begin position="1"/>
        <end position="22"/>
    </location>
</feature>
<evidence type="ECO:0000313" key="2">
    <source>
        <dbReference type="EMBL" id="CAD6446384.1"/>
    </source>
</evidence>
<dbReference type="Proteomes" id="UP000624404">
    <property type="component" value="Unassembled WGS sequence"/>
</dbReference>